<feature type="region of interest" description="Disordered" evidence="2">
    <location>
        <begin position="1"/>
        <end position="29"/>
    </location>
</feature>
<dbReference type="CDD" id="cd16013">
    <property type="entry name" value="AcpA"/>
    <property type="match status" value="1"/>
</dbReference>
<protein>
    <submittedName>
        <fullName evidence="3">Acid phosphatase</fullName>
    </submittedName>
</protein>
<sequence>MSDDQTPAKPSQSSKTAHGGEGPLNPQRRLVLGGIAATLGAASITVDAQAATKRSADKPRKAEEVDRALAAAIDTVVVIFAENRSFNNLFADFPGLEQPLSELPEERMAQRDRDGSVLPRLPKIWGGLVSNPQTVEHREYLIGEDDLGPIANAAFELQTPEGDPLPHGLITRDLVHAFYHNQMQINGGKNDYFAAYGDSGGLVMGRYGDMRANFRLWQIARDYTLCDNFFMGAFGGSYLNHQYLVAARPPYYPDANKSPAKGKIAQLEGNDPKGTRLKLDPRSPASALDGPARFGPSTISPDFYTVNTMLPPYAPTYLLDPDRPGYADWNDEHTCPPQEHKTIGDMLSAKQVDWAWYAGGWAAALEGEGTSNDFPSRPNFQPHHQPFNYYAQFGPGTAARAKHLRDGGMGDTARTNHFLADAEAGKLPPVAYYKPQGNLNMHAGYSDVDSGDRHIAVVVDALRDSPQWDRMLVVITFDENGGWWDHVAPPKGDRWGPGTRIPAVIVSPHAKKGYVDHTIYDTGSIARFITRRFGLQKLPGLVEREEAMKAAGGPPPGDLTGALNI</sequence>
<dbReference type="AlphaFoldDB" id="A0A845AD10"/>
<dbReference type="Proteomes" id="UP000460561">
    <property type="component" value="Unassembled WGS sequence"/>
</dbReference>
<dbReference type="PANTHER" id="PTHR31956">
    <property type="entry name" value="NON-SPECIFIC PHOSPHOLIPASE C4-RELATED"/>
    <property type="match status" value="1"/>
</dbReference>
<proteinExistence type="predicted"/>
<dbReference type="NCBIfam" id="TIGR03397">
    <property type="entry name" value="acid_phos_Burk"/>
    <property type="match status" value="1"/>
</dbReference>
<name>A0A845AD10_9SPHN</name>
<accession>A0A845AD10</accession>
<dbReference type="Pfam" id="PF04185">
    <property type="entry name" value="Phosphoesterase"/>
    <property type="match status" value="1"/>
</dbReference>
<dbReference type="SUPFAM" id="SSF53649">
    <property type="entry name" value="Alkaline phosphatase-like"/>
    <property type="match status" value="1"/>
</dbReference>
<dbReference type="RefSeq" id="WP_160740340.1">
    <property type="nucleotide sequence ID" value="NZ_WTYQ01000006.1"/>
</dbReference>
<dbReference type="InterPro" id="IPR017768">
    <property type="entry name" value="AcpA"/>
</dbReference>
<dbReference type="GO" id="GO:0003993">
    <property type="term" value="F:acid phosphatase activity"/>
    <property type="evidence" value="ECO:0007669"/>
    <property type="project" value="InterPro"/>
</dbReference>
<evidence type="ECO:0000313" key="4">
    <source>
        <dbReference type="Proteomes" id="UP000460561"/>
    </source>
</evidence>
<dbReference type="EMBL" id="WTYQ01000006">
    <property type="protein sequence ID" value="MXP27133.1"/>
    <property type="molecule type" value="Genomic_DNA"/>
</dbReference>
<evidence type="ECO:0000256" key="2">
    <source>
        <dbReference type="SAM" id="MobiDB-lite"/>
    </source>
</evidence>
<gene>
    <name evidence="3" type="primary">acpA</name>
    <name evidence="3" type="ORF">GRI39_13950</name>
</gene>
<feature type="compositionally biased region" description="Basic and acidic residues" evidence="2">
    <location>
        <begin position="270"/>
        <end position="281"/>
    </location>
</feature>
<dbReference type="Gene3D" id="3.40.720.10">
    <property type="entry name" value="Alkaline Phosphatase, subunit A"/>
    <property type="match status" value="2"/>
</dbReference>
<keyword evidence="1" id="KW-0378">Hydrolase</keyword>
<keyword evidence="4" id="KW-1185">Reference proteome</keyword>
<dbReference type="InterPro" id="IPR017850">
    <property type="entry name" value="Alkaline_phosphatase_core_sf"/>
</dbReference>
<evidence type="ECO:0000256" key="1">
    <source>
        <dbReference type="ARBA" id="ARBA00022801"/>
    </source>
</evidence>
<feature type="region of interest" description="Disordered" evidence="2">
    <location>
        <begin position="266"/>
        <end position="294"/>
    </location>
</feature>
<reference evidence="3 4" key="1">
    <citation type="submission" date="2019-12" db="EMBL/GenBank/DDBJ databases">
        <title>Genomic-based taxomic classification of the family Erythrobacteraceae.</title>
        <authorList>
            <person name="Xu L."/>
        </authorList>
    </citation>
    <scope>NUCLEOTIDE SEQUENCE [LARGE SCALE GENOMIC DNA]</scope>
    <source>
        <strain evidence="3 4">DSM 18604</strain>
    </source>
</reference>
<comment type="caution">
    <text evidence="3">The sequence shown here is derived from an EMBL/GenBank/DDBJ whole genome shotgun (WGS) entry which is preliminary data.</text>
</comment>
<feature type="compositionally biased region" description="Polar residues" evidence="2">
    <location>
        <begin position="1"/>
        <end position="16"/>
    </location>
</feature>
<dbReference type="PANTHER" id="PTHR31956:SF1">
    <property type="entry name" value="NON-SPECIFIC PHOSPHOLIPASE C1"/>
    <property type="match status" value="1"/>
</dbReference>
<dbReference type="OrthoDB" id="9770871at2"/>
<organism evidence="3 4">
    <name type="scientific">Altericroceibacterium indicum</name>
    <dbReference type="NCBI Taxonomy" id="374177"/>
    <lineage>
        <taxon>Bacteria</taxon>
        <taxon>Pseudomonadati</taxon>
        <taxon>Pseudomonadota</taxon>
        <taxon>Alphaproteobacteria</taxon>
        <taxon>Sphingomonadales</taxon>
        <taxon>Erythrobacteraceae</taxon>
        <taxon>Altericroceibacterium</taxon>
    </lineage>
</organism>
<dbReference type="InterPro" id="IPR007312">
    <property type="entry name" value="Phosphoesterase"/>
</dbReference>
<evidence type="ECO:0000313" key="3">
    <source>
        <dbReference type="EMBL" id="MXP27133.1"/>
    </source>
</evidence>